<organism evidence="1 2">
    <name type="scientific">Caulobacter phage Ccr32</name>
    <dbReference type="NCBI Taxonomy" id="1959738"/>
    <lineage>
        <taxon>Viruses</taxon>
        <taxon>Duplodnaviria</taxon>
        <taxon>Heunggongvirae</taxon>
        <taxon>Uroviricota</taxon>
        <taxon>Caudoviricetes</taxon>
        <taxon>Jeanschmidtviridae</taxon>
        <taxon>Shapirovirus</taxon>
        <taxon>Shapirovirus cbk</taxon>
    </lineage>
</organism>
<name>A0A1V0EDV8_9CAUD</name>
<proteinExistence type="predicted"/>
<accession>A0A1V0EDV8</accession>
<evidence type="ECO:0000313" key="1">
    <source>
        <dbReference type="EMBL" id="ARB15066.1"/>
    </source>
</evidence>
<dbReference type="EMBL" id="KY555146">
    <property type="protein sequence ID" value="ARB15066.1"/>
    <property type="molecule type" value="Genomic_DNA"/>
</dbReference>
<reference evidence="2" key="1">
    <citation type="journal article" date="2017" name="Curr. Microbiol.">
        <title>Genomic Diversity of Type B3 Bacteriophages of Caulobacter crescentus.</title>
        <authorList>
            <person name="Ash K.T."/>
            <person name="Drake K.M."/>
            <person name="Gibbs W.S."/>
            <person name="Ely B."/>
        </authorList>
    </citation>
    <scope>NUCLEOTIDE SEQUENCE [LARGE SCALE GENOMIC DNA]</scope>
</reference>
<gene>
    <name evidence="1" type="ORF">Ccr32_gp148</name>
</gene>
<protein>
    <submittedName>
        <fullName evidence="1">Uncharacterized protein</fullName>
    </submittedName>
</protein>
<sequence>MKPDPFKAVVCGGRVGVVEQAPRLVLSALVSMLRWPRDMVWVDGDAEGYDRLCRAWAEKWGFGIEVYPVDPALDGEGDDAPKNRNTRMRKESGADVCVAFPGGPGTRNMWMQCLNAGMTVYSVEFNGDRYAVYQMNRDQPGLKLIEGKLR</sequence>
<dbReference type="Proteomes" id="UP000222485">
    <property type="component" value="Genome"/>
</dbReference>
<evidence type="ECO:0000313" key="2">
    <source>
        <dbReference type="Proteomes" id="UP000222485"/>
    </source>
</evidence>